<feature type="transmembrane region" description="Helical" evidence="2">
    <location>
        <begin position="54"/>
        <end position="74"/>
    </location>
</feature>
<evidence type="ECO:0000313" key="3">
    <source>
        <dbReference type="EMBL" id="EID56208.1"/>
    </source>
</evidence>
<proteinExistence type="predicted"/>
<feature type="region of interest" description="Disordered" evidence="1">
    <location>
        <begin position="103"/>
        <end position="130"/>
    </location>
</feature>
<dbReference type="EMBL" id="JH636049">
    <property type="protein sequence ID" value="EID56208.1"/>
    <property type="molecule type" value="Genomic_DNA"/>
</dbReference>
<protein>
    <submittedName>
        <fullName evidence="3">Uncharacterized protein</fullName>
    </submittedName>
</protein>
<keyword evidence="2" id="KW-1133">Transmembrane helix</keyword>
<keyword evidence="4" id="KW-1185">Reference proteome</keyword>
<feature type="region of interest" description="Disordered" evidence="1">
    <location>
        <begin position="1"/>
        <end position="50"/>
    </location>
</feature>
<dbReference type="HOGENOM" id="CLU_1577385_0_0_11"/>
<evidence type="ECO:0000313" key="4">
    <source>
        <dbReference type="Proteomes" id="UP000004691"/>
    </source>
</evidence>
<dbReference type="STRING" id="882086.SacxiDRAFT_4018"/>
<sequence length="169" mass="16916">MTAPPPHDPSQHEGRQVPQASQGAQGLPPASPAGDPQFTGPPAPAPTKGKKTGLIAAIAAVLVAGAGTAAFLLFGGESDEDKVNALAEQMATAINERDTELASSISCDGAPGASSDDVPDGVEASPGAVTVTGDSGTVGLKISWLGKNMELAFEAEKRGDDWCVGDPVE</sequence>
<evidence type="ECO:0000256" key="1">
    <source>
        <dbReference type="SAM" id="MobiDB-lite"/>
    </source>
</evidence>
<keyword evidence="2" id="KW-0812">Transmembrane</keyword>
<evidence type="ECO:0000256" key="2">
    <source>
        <dbReference type="SAM" id="Phobius"/>
    </source>
</evidence>
<dbReference type="Proteomes" id="UP000004691">
    <property type="component" value="Unassembled WGS sequence"/>
</dbReference>
<organism evidence="3 4">
    <name type="scientific">Saccharomonospora xinjiangensis XJ-54</name>
    <dbReference type="NCBI Taxonomy" id="882086"/>
    <lineage>
        <taxon>Bacteria</taxon>
        <taxon>Bacillati</taxon>
        <taxon>Actinomycetota</taxon>
        <taxon>Actinomycetes</taxon>
        <taxon>Pseudonocardiales</taxon>
        <taxon>Pseudonocardiaceae</taxon>
        <taxon>Saccharomonospora</taxon>
    </lineage>
</organism>
<reference evidence="3 4" key="1">
    <citation type="submission" date="2012-01" db="EMBL/GenBank/DDBJ databases">
        <title>Improved High-Quality Draft sequence of Saccharomonospora xinjiangensis XJ-54.</title>
        <authorList>
            <consortium name="US DOE Joint Genome Institute"/>
            <person name="Lucas S."/>
            <person name="Han J."/>
            <person name="Lapidus A."/>
            <person name="Cheng J.-F."/>
            <person name="Goodwin L."/>
            <person name="Pitluck S."/>
            <person name="Peters L."/>
            <person name="Mikhailova N."/>
            <person name="Teshima H."/>
            <person name="Detter J.C."/>
            <person name="Han C."/>
            <person name="Tapia R."/>
            <person name="Land M."/>
            <person name="Hauser L."/>
            <person name="Kyrpides N."/>
            <person name="Ivanova N."/>
            <person name="Pagani I."/>
            <person name="Brambilla E.-M."/>
            <person name="Klenk H.-P."/>
            <person name="Woyke T."/>
        </authorList>
    </citation>
    <scope>NUCLEOTIDE SEQUENCE [LARGE SCALE GENOMIC DNA]</scope>
    <source>
        <strain evidence="3 4">XJ-54</strain>
    </source>
</reference>
<gene>
    <name evidence="3" type="ORF">SacxiDRAFT_4018</name>
</gene>
<dbReference type="AlphaFoldDB" id="I0V7V5"/>
<name>I0V7V5_9PSEU</name>
<keyword evidence="2" id="KW-0472">Membrane</keyword>
<accession>I0V7V5</accession>